<sequence>MKAKFVIVLVLFVAIVSCKKDQVLDEPPSNESKAKSAEAATTITSCRLVPTKLIIGNKRYFFTYANDTSARIASIKFMEGIDTTKKIFFEYLANYRLNKITVKDGQDVISHYYLFKYSSRTGQLANTAIYNAQNALINKLIITFNPDGTINKFDALEDSYEETNYTLLGYHPGRNLHMLIESIIIEGQGFEFNNYDGKNGIFKNVLYMDWAFTSINKDYYFNSSTFLFNNQNNFRFVKYWPNDTEIYETTYRFGYNKCGYPSIGTVYISTYITLIPDDIPHLIAVDALSVEYKSLP</sequence>
<accession>A0A2S5A7A1</accession>
<name>A0A2S5A7A1_9SPHI</name>
<gene>
    <name evidence="1" type="ORF">C3K47_03115</name>
</gene>
<dbReference type="OrthoDB" id="757351at2"/>
<evidence type="ECO:0000313" key="1">
    <source>
        <dbReference type="EMBL" id="POY38404.1"/>
    </source>
</evidence>
<dbReference type="PROSITE" id="PS51257">
    <property type="entry name" value="PROKAR_LIPOPROTEIN"/>
    <property type="match status" value="1"/>
</dbReference>
<reference evidence="1 2" key="1">
    <citation type="submission" date="2018-01" db="EMBL/GenBank/DDBJ databases">
        <authorList>
            <person name="Gaut B.S."/>
            <person name="Morton B.R."/>
            <person name="Clegg M.T."/>
            <person name="Duvall M.R."/>
        </authorList>
    </citation>
    <scope>NUCLEOTIDE SEQUENCE [LARGE SCALE GENOMIC DNA]</scope>
    <source>
        <strain evidence="1 2">HR-AV</strain>
    </source>
</reference>
<comment type="caution">
    <text evidence="1">The sequence shown here is derived from an EMBL/GenBank/DDBJ whole genome shotgun (WGS) entry which is preliminary data.</text>
</comment>
<evidence type="ECO:0000313" key="2">
    <source>
        <dbReference type="Proteomes" id="UP000236893"/>
    </source>
</evidence>
<keyword evidence="2" id="KW-1185">Reference proteome</keyword>
<dbReference type="AlphaFoldDB" id="A0A2S5A7A1"/>
<organism evidence="1 2">
    <name type="scientific">Solitalea longa</name>
    <dbReference type="NCBI Taxonomy" id="2079460"/>
    <lineage>
        <taxon>Bacteria</taxon>
        <taxon>Pseudomonadati</taxon>
        <taxon>Bacteroidota</taxon>
        <taxon>Sphingobacteriia</taxon>
        <taxon>Sphingobacteriales</taxon>
        <taxon>Sphingobacteriaceae</taxon>
        <taxon>Solitalea</taxon>
    </lineage>
</organism>
<proteinExistence type="predicted"/>
<dbReference type="RefSeq" id="WP_103787639.1">
    <property type="nucleotide sequence ID" value="NZ_PQVF01000002.1"/>
</dbReference>
<protein>
    <submittedName>
        <fullName evidence="1">Uncharacterized protein</fullName>
    </submittedName>
</protein>
<dbReference type="Proteomes" id="UP000236893">
    <property type="component" value="Unassembled WGS sequence"/>
</dbReference>
<dbReference type="EMBL" id="PQVF01000002">
    <property type="protein sequence ID" value="POY38404.1"/>
    <property type="molecule type" value="Genomic_DNA"/>
</dbReference>